<dbReference type="InterPro" id="IPR001127">
    <property type="entry name" value="PTS_EIIA_1_perm"/>
</dbReference>
<keyword evidence="3" id="KW-0762">Sugar transport</keyword>
<organism evidence="8 9">
    <name type="scientific">Sporolactobacillus putidus</name>
    <dbReference type="NCBI Taxonomy" id="492735"/>
    <lineage>
        <taxon>Bacteria</taxon>
        <taxon>Bacillati</taxon>
        <taxon>Bacillota</taxon>
        <taxon>Bacilli</taxon>
        <taxon>Bacillales</taxon>
        <taxon>Sporolactobacillaceae</taxon>
        <taxon>Sporolactobacillus</taxon>
    </lineage>
</organism>
<protein>
    <recommendedName>
        <fullName evidence="7">PTS EIIA type-1 domain-containing protein</fullName>
    </recommendedName>
</protein>
<accession>A0A917S350</accession>
<evidence type="ECO:0000259" key="7">
    <source>
        <dbReference type="PROSITE" id="PS51093"/>
    </source>
</evidence>
<keyword evidence="5" id="KW-0598">Phosphotransferase system</keyword>
<sequence length="164" mass="17372">MFKLFKKTKQVEADDQLYMPVNGKLIDLAEVEDPVFSRKMMGEGFGVVPDDGNLVSPAAGQVTMVADTKHAIGLKMANGLEVLIHLGIDTVELKGAPFSLTVKTGDIIKGGEKLGLMNIGEIKKEGKGSTVIVVVTNSKDALEQIHVSKGNKAAGEAVGLLTVR</sequence>
<dbReference type="Gene3D" id="2.70.70.10">
    <property type="entry name" value="Glucose Permease (Domain IIA)"/>
    <property type="match status" value="1"/>
</dbReference>
<evidence type="ECO:0000256" key="6">
    <source>
        <dbReference type="ARBA" id="ARBA00022777"/>
    </source>
</evidence>
<keyword evidence="6" id="KW-0418">Kinase</keyword>
<evidence type="ECO:0000313" key="9">
    <source>
        <dbReference type="Proteomes" id="UP000654670"/>
    </source>
</evidence>
<evidence type="ECO:0000256" key="1">
    <source>
        <dbReference type="ARBA" id="ARBA00004496"/>
    </source>
</evidence>
<keyword evidence="9" id="KW-1185">Reference proteome</keyword>
<reference evidence="8" key="1">
    <citation type="journal article" date="2014" name="Int. J. Syst. Evol. Microbiol.">
        <title>Complete genome sequence of Corynebacterium casei LMG S-19264T (=DSM 44701T), isolated from a smear-ripened cheese.</title>
        <authorList>
            <consortium name="US DOE Joint Genome Institute (JGI-PGF)"/>
            <person name="Walter F."/>
            <person name="Albersmeier A."/>
            <person name="Kalinowski J."/>
            <person name="Ruckert C."/>
        </authorList>
    </citation>
    <scope>NUCLEOTIDE SEQUENCE</scope>
    <source>
        <strain evidence="8">JCM 15325</strain>
    </source>
</reference>
<proteinExistence type="predicted"/>
<reference evidence="8" key="2">
    <citation type="submission" date="2020-09" db="EMBL/GenBank/DDBJ databases">
        <authorList>
            <person name="Sun Q."/>
            <person name="Ohkuma M."/>
        </authorList>
    </citation>
    <scope>NUCLEOTIDE SEQUENCE</scope>
    <source>
        <strain evidence="8">JCM 15325</strain>
    </source>
</reference>
<dbReference type="PANTHER" id="PTHR45008">
    <property type="entry name" value="PTS SYSTEM GLUCOSE-SPECIFIC EIIA COMPONENT"/>
    <property type="match status" value="1"/>
</dbReference>
<comment type="subcellular location">
    <subcellularLocation>
        <location evidence="1">Cytoplasm</location>
    </subcellularLocation>
</comment>
<dbReference type="GO" id="GO:0009401">
    <property type="term" value="P:phosphoenolpyruvate-dependent sugar phosphotransferase system"/>
    <property type="evidence" value="ECO:0007669"/>
    <property type="project" value="UniProtKB-KW"/>
</dbReference>
<dbReference type="EMBL" id="BMOK01000006">
    <property type="protein sequence ID" value="GGL54027.1"/>
    <property type="molecule type" value="Genomic_DNA"/>
</dbReference>
<dbReference type="PANTHER" id="PTHR45008:SF1">
    <property type="entry name" value="PTS SYSTEM GLUCOSE-SPECIFIC EIIA COMPONENT"/>
    <property type="match status" value="1"/>
</dbReference>
<dbReference type="Pfam" id="PF00358">
    <property type="entry name" value="PTS_EIIA_1"/>
    <property type="match status" value="1"/>
</dbReference>
<dbReference type="InterPro" id="IPR011055">
    <property type="entry name" value="Dup_hybrid_motif"/>
</dbReference>
<keyword evidence="4" id="KW-0808">Transferase</keyword>
<evidence type="ECO:0000313" key="8">
    <source>
        <dbReference type="EMBL" id="GGL54027.1"/>
    </source>
</evidence>
<evidence type="ECO:0000256" key="2">
    <source>
        <dbReference type="ARBA" id="ARBA00022448"/>
    </source>
</evidence>
<dbReference type="AlphaFoldDB" id="A0A917S350"/>
<dbReference type="PROSITE" id="PS00371">
    <property type="entry name" value="PTS_EIIA_TYPE_1_HIS"/>
    <property type="match status" value="1"/>
</dbReference>
<dbReference type="NCBIfam" id="TIGR00830">
    <property type="entry name" value="PTBA"/>
    <property type="match status" value="1"/>
</dbReference>
<keyword evidence="2" id="KW-0813">Transport</keyword>
<dbReference type="InterPro" id="IPR050890">
    <property type="entry name" value="PTS_EIIA_component"/>
</dbReference>
<dbReference type="RefSeq" id="WP_188802721.1">
    <property type="nucleotide sequence ID" value="NZ_BMOK01000006.1"/>
</dbReference>
<dbReference type="GO" id="GO:0016301">
    <property type="term" value="F:kinase activity"/>
    <property type="evidence" value="ECO:0007669"/>
    <property type="project" value="UniProtKB-KW"/>
</dbReference>
<dbReference type="Proteomes" id="UP000654670">
    <property type="component" value="Unassembled WGS sequence"/>
</dbReference>
<evidence type="ECO:0000256" key="4">
    <source>
        <dbReference type="ARBA" id="ARBA00022679"/>
    </source>
</evidence>
<feature type="domain" description="PTS EIIA type-1" evidence="7">
    <location>
        <begin position="33"/>
        <end position="137"/>
    </location>
</feature>
<name>A0A917S350_9BACL</name>
<evidence type="ECO:0000256" key="5">
    <source>
        <dbReference type="ARBA" id="ARBA00022683"/>
    </source>
</evidence>
<evidence type="ECO:0000256" key="3">
    <source>
        <dbReference type="ARBA" id="ARBA00022597"/>
    </source>
</evidence>
<dbReference type="PROSITE" id="PS51093">
    <property type="entry name" value="PTS_EIIA_TYPE_1"/>
    <property type="match status" value="1"/>
</dbReference>
<gene>
    <name evidence="8" type="ORF">GCM10007968_17560</name>
</gene>
<comment type="caution">
    <text evidence="8">The sequence shown here is derived from an EMBL/GenBank/DDBJ whole genome shotgun (WGS) entry which is preliminary data.</text>
</comment>
<dbReference type="GO" id="GO:0005737">
    <property type="term" value="C:cytoplasm"/>
    <property type="evidence" value="ECO:0007669"/>
    <property type="project" value="UniProtKB-SubCell"/>
</dbReference>
<dbReference type="FunFam" id="2.70.70.10:FF:000001">
    <property type="entry name" value="PTS system glucose-specific IIA component"/>
    <property type="match status" value="1"/>
</dbReference>
<dbReference type="SUPFAM" id="SSF51261">
    <property type="entry name" value="Duplicated hybrid motif"/>
    <property type="match status" value="1"/>
</dbReference>